<dbReference type="GO" id="GO:1990281">
    <property type="term" value="C:efflux pump complex"/>
    <property type="evidence" value="ECO:0007669"/>
    <property type="project" value="TreeGrafter"/>
</dbReference>
<dbReference type="EMBL" id="CP064781">
    <property type="protein sequence ID" value="QRJ62121.1"/>
    <property type="molecule type" value="Genomic_DNA"/>
</dbReference>
<reference evidence="6" key="1">
    <citation type="submission" date="2020-11" db="EMBL/GenBank/DDBJ databases">
        <title>Azospira restricta DSM 18626 genome sequence.</title>
        <authorList>
            <person name="Moe W.M."/>
        </authorList>
    </citation>
    <scope>NUCLEOTIDE SEQUENCE</scope>
    <source>
        <strain evidence="6">DSM 18626</strain>
    </source>
</reference>
<dbReference type="AlphaFoldDB" id="A0A974PVL9"/>
<dbReference type="InterPro" id="IPR051906">
    <property type="entry name" value="TolC-like"/>
</dbReference>
<dbReference type="GO" id="GO:0015562">
    <property type="term" value="F:efflux transmembrane transporter activity"/>
    <property type="evidence" value="ECO:0007669"/>
    <property type="project" value="InterPro"/>
</dbReference>
<evidence type="ECO:0000313" key="6">
    <source>
        <dbReference type="EMBL" id="QRJ62121.1"/>
    </source>
</evidence>
<name>A0A974PVL9_9RHOO</name>
<keyword evidence="2" id="KW-1134">Transmembrane beta strand</keyword>
<keyword evidence="5" id="KW-0998">Cell outer membrane</keyword>
<organism evidence="6 7">
    <name type="scientific">Azospira restricta</name>
    <dbReference type="NCBI Taxonomy" id="404405"/>
    <lineage>
        <taxon>Bacteria</taxon>
        <taxon>Pseudomonadati</taxon>
        <taxon>Pseudomonadota</taxon>
        <taxon>Betaproteobacteria</taxon>
        <taxon>Rhodocyclales</taxon>
        <taxon>Rhodocyclaceae</taxon>
        <taxon>Azospira</taxon>
    </lineage>
</organism>
<evidence type="ECO:0000256" key="4">
    <source>
        <dbReference type="ARBA" id="ARBA00023136"/>
    </source>
</evidence>
<keyword evidence="4" id="KW-0472">Membrane</keyword>
<dbReference type="RefSeq" id="WP_203385648.1">
    <property type="nucleotide sequence ID" value="NZ_CP064781.1"/>
</dbReference>
<evidence type="ECO:0000256" key="1">
    <source>
        <dbReference type="ARBA" id="ARBA00004442"/>
    </source>
</evidence>
<dbReference type="SUPFAM" id="SSF56954">
    <property type="entry name" value="Outer membrane efflux proteins (OEP)"/>
    <property type="match status" value="1"/>
</dbReference>
<dbReference type="KEGG" id="ares:IWH25_09880"/>
<evidence type="ECO:0000256" key="5">
    <source>
        <dbReference type="ARBA" id="ARBA00023237"/>
    </source>
</evidence>
<accession>A0A974PVL9</accession>
<dbReference type="Gene3D" id="1.20.1600.10">
    <property type="entry name" value="Outer membrane efflux proteins (OEP)"/>
    <property type="match status" value="1"/>
</dbReference>
<evidence type="ECO:0000313" key="7">
    <source>
        <dbReference type="Proteomes" id="UP000663444"/>
    </source>
</evidence>
<keyword evidence="7" id="KW-1185">Reference proteome</keyword>
<dbReference type="PANTHER" id="PTHR30026">
    <property type="entry name" value="OUTER MEMBRANE PROTEIN TOLC"/>
    <property type="match status" value="1"/>
</dbReference>
<keyword evidence="3" id="KW-0812">Transmembrane</keyword>
<proteinExistence type="predicted"/>
<sequence>MTLALLAPAADAQTLRDAADAAWARQPAARTLAARQDEFAARRDATDSLLSGAPAATLSNRNNRLQRDTGLSEWEAGITLPLWLPGYQARTLALIERERESFVALVDEARWRLAGEVREAWWQYRLAANEREQAARHADAARQLVADVDRRIRAGDLPRIDLNQARGAEASAEAALAEADVRAHRTARAFLALTGLAELPAPGGMDETKRSADATAAHPRLAPLERAVAAARARLQIASRNVRDLPELAFGLRRERPLEGAGWESSASVELRIPLATDARNRPKVAAANAELIEAESQLPYAQAQVDAERDAAGRELARTAEAAERAELRRTLAAETQREYARAFALGNIDLPQRLRIEADSFDAELAAARARIEAARAVSRYNQAIGVLP</sequence>
<dbReference type="PANTHER" id="PTHR30026:SF20">
    <property type="entry name" value="OUTER MEMBRANE PROTEIN TOLC"/>
    <property type="match status" value="1"/>
</dbReference>
<protein>
    <submittedName>
        <fullName evidence="6">TolC family protein</fullName>
    </submittedName>
</protein>
<evidence type="ECO:0000256" key="3">
    <source>
        <dbReference type="ARBA" id="ARBA00022692"/>
    </source>
</evidence>
<dbReference type="Proteomes" id="UP000663444">
    <property type="component" value="Chromosome"/>
</dbReference>
<evidence type="ECO:0000256" key="2">
    <source>
        <dbReference type="ARBA" id="ARBA00022452"/>
    </source>
</evidence>
<comment type="subcellular location">
    <subcellularLocation>
        <location evidence="1">Cell outer membrane</location>
    </subcellularLocation>
</comment>
<dbReference type="GO" id="GO:0015288">
    <property type="term" value="F:porin activity"/>
    <property type="evidence" value="ECO:0007669"/>
    <property type="project" value="TreeGrafter"/>
</dbReference>
<dbReference type="GO" id="GO:0009279">
    <property type="term" value="C:cell outer membrane"/>
    <property type="evidence" value="ECO:0007669"/>
    <property type="project" value="UniProtKB-SubCell"/>
</dbReference>
<gene>
    <name evidence="6" type="ORF">IWH25_09880</name>
</gene>